<dbReference type="EMBL" id="BTGC01000005">
    <property type="protein sequence ID" value="GMM51404.1"/>
    <property type="molecule type" value="Genomic_DNA"/>
</dbReference>
<organism evidence="2 3">
    <name type="scientific">Starmerella bacillaris</name>
    <name type="common">Yeast</name>
    <name type="synonym">Candida zemplinina</name>
    <dbReference type="NCBI Taxonomy" id="1247836"/>
    <lineage>
        <taxon>Eukaryota</taxon>
        <taxon>Fungi</taxon>
        <taxon>Dikarya</taxon>
        <taxon>Ascomycota</taxon>
        <taxon>Saccharomycotina</taxon>
        <taxon>Dipodascomycetes</taxon>
        <taxon>Dipodascales</taxon>
        <taxon>Trichomonascaceae</taxon>
        <taxon>Starmerella</taxon>
    </lineage>
</organism>
<dbReference type="SUPFAM" id="SSF53067">
    <property type="entry name" value="Actin-like ATPase domain"/>
    <property type="match status" value="2"/>
</dbReference>
<evidence type="ECO:0000313" key="3">
    <source>
        <dbReference type="Proteomes" id="UP001362899"/>
    </source>
</evidence>
<comment type="similarity">
    <text evidence="1">Belongs to the actin family.</text>
</comment>
<protein>
    <submittedName>
        <fullName evidence="2">Arp8 protein</fullName>
    </submittedName>
</protein>
<comment type="caution">
    <text evidence="2">The sequence shown here is derived from an EMBL/GenBank/DDBJ whole genome shotgun (WGS) entry which is preliminary data.</text>
</comment>
<reference evidence="2 3" key="1">
    <citation type="journal article" date="2023" name="Elife">
        <title>Identification of key yeast species and microbe-microbe interactions impacting larval growth of Drosophila in the wild.</title>
        <authorList>
            <person name="Mure A."/>
            <person name="Sugiura Y."/>
            <person name="Maeda R."/>
            <person name="Honda K."/>
            <person name="Sakurai N."/>
            <person name="Takahashi Y."/>
            <person name="Watada M."/>
            <person name="Katoh T."/>
            <person name="Gotoh A."/>
            <person name="Gotoh Y."/>
            <person name="Taniguchi I."/>
            <person name="Nakamura K."/>
            <person name="Hayashi T."/>
            <person name="Katayama T."/>
            <person name="Uemura T."/>
            <person name="Hattori Y."/>
        </authorList>
    </citation>
    <scope>NUCLEOTIDE SEQUENCE [LARGE SCALE GENOMIC DNA]</scope>
    <source>
        <strain evidence="2 3">SB-73</strain>
    </source>
</reference>
<accession>A0AAV5RIQ0</accession>
<dbReference type="Proteomes" id="UP001362899">
    <property type="component" value="Unassembled WGS sequence"/>
</dbReference>
<evidence type="ECO:0000313" key="2">
    <source>
        <dbReference type="EMBL" id="GMM51404.1"/>
    </source>
</evidence>
<dbReference type="Gene3D" id="3.90.640.10">
    <property type="entry name" value="Actin, Chain A, domain 4"/>
    <property type="match status" value="1"/>
</dbReference>
<evidence type="ECO:0000256" key="1">
    <source>
        <dbReference type="RuleBase" id="RU000487"/>
    </source>
</evidence>
<dbReference type="Pfam" id="PF00022">
    <property type="entry name" value="Actin"/>
    <property type="match status" value="1"/>
</dbReference>
<gene>
    <name evidence="2" type="ORF">DASB73_023620</name>
</gene>
<name>A0AAV5RIQ0_STABA</name>
<sequence length="605" mass="68735">MSKKVKKETAPAYGRVDNHQKFSTFRLTPGINQKNYFTSYLKKDSQFLCRKNRERDDPDDTKTVVFHVGSRYIRVGFNDDNDPQTLPFCVAKSQELNASNSVDEHHDTYEEGLEEIEECFKERMKYYKIEIKPSEKECSEFNATQIGEESSHKHDENIEDYKIPQFGNKIFCNEKPLDGYNTFFPLVRGVLNENPKYYKSPEELKQDIEDIFNFISIKKLDISDLRSSKNYDAILVIPDLFERKTLSLFVETIFSVGFQNVAIIEEAVAATYGAGISAGCVIDIGAQTTSVCCVDEGMCIANSRIKLDFGSDDLNIVFGKLLKRIKFPGDPTFLELDDLKKRLLTINEYEIAVQLSSYYKGSKKYNFKIYDEVALPVLGLFFPKVFSLPSTYSWRNSLFPRSYDPYTQEPSGPISDAEINIRMGTLSVHNQSYKEIARARLEKNIEEKTEVDDEVDDDEGTGANVTTFSDDKLQIEAYESLDIKELVVTALDLAISESIAQAQLHSASYKMFYENLLVVGGGSKIASLPAVISDRLYMLNQIGRQDIGDVTIMAMPKDTDPAALCWKGGTVYSKLKIVDEMWTSAKEWSVLGSRTLYYKAALYTY</sequence>
<dbReference type="InterPro" id="IPR004000">
    <property type="entry name" value="Actin"/>
</dbReference>
<dbReference type="PANTHER" id="PTHR11937">
    <property type="entry name" value="ACTIN"/>
    <property type="match status" value="1"/>
</dbReference>
<dbReference type="InterPro" id="IPR043129">
    <property type="entry name" value="ATPase_NBD"/>
</dbReference>
<dbReference type="SMART" id="SM00268">
    <property type="entry name" value="ACTIN"/>
    <property type="match status" value="1"/>
</dbReference>
<keyword evidence="3" id="KW-1185">Reference proteome</keyword>
<dbReference type="AlphaFoldDB" id="A0AAV5RIQ0"/>
<dbReference type="Gene3D" id="3.30.420.40">
    <property type="match status" value="2"/>
</dbReference>
<proteinExistence type="inferred from homology"/>